<keyword evidence="4 7" id="KW-0812">Transmembrane</keyword>
<feature type="transmembrane region" description="Helical" evidence="7">
    <location>
        <begin position="202"/>
        <end position="228"/>
    </location>
</feature>
<evidence type="ECO:0000256" key="1">
    <source>
        <dbReference type="ARBA" id="ARBA00004651"/>
    </source>
</evidence>
<keyword evidence="2 7" id="KW-0813">Transport</keyword>
<dbReference type="InterPro" id="IPR000515">
    <property type="entry name" value="MetI-like"/>
</dbReference>
<feature type="transmembrane region" description="Helical" evidence="7">
    <location>
        <begin position="71"/>
        <end position="92"/>
    </location>
</feature>
<keyword evidence="10" id="KW-1185">Reference proteome</keyword>
<comment type="caution">
    <text evidence="9">The sequence shown here is derived from an EMBL/GenBank/DDBJ whole genome shotgun (WGS) entry which is preliminary data.</text>
</comment>
<evidence type="ECO:0000259" key="8">
    <source>
        <dbReference type="PROSITE" id="PS50928"/>
    </source>
</evidence>
<feature type="transmembrane region" description="Helical" evidence="7">
    <location>
        <begin position="260"/>
        <end position="284"/>
    </location>
</feature>
<feature type="domain" description="ABC transmembrane type-1" evidence="8">
    <location>
        <begin position="67"/>
        <end position="281"/>
    </location>
</feature>
<sequence>MIWLSKKRYKFLMILPSLLLYSMYIILPIVIAFYYSLTKFTGIGTPEFVGLSNYQLLFKDPLFWRSLKNTIIVLGFTIVVLLPSSFLLALLLNKKMKGGNVLKALNFAPAVIAPILVGLIWVFILDPEIGFINVFLTKIGLEELALKWIGGETLTPYSVGLVESWRILGFIATIFLAGLTTIPREIYEACEMDGATGFQKLFFIIIPMLNETFKINTVLIITFCFKIFETVIQLTNGGPNHLSEVLVTYMYNITFISSEYGYGMAIAVVTFVITILFTGIYLMFTKKEVES</sequence>
<evidence type="ECO:0000313" key="9">
    <source>
        <dbReference type="EMBL" id="MFB3167595.1"/>
    </source>
</evidence>
<dbReference type="PROSITE" id="PS50928">
    <property type="entry name" value="ABC_TM1"/>
    <property type="match status" value="1"/>
</dbReference>
<evidence type="ECO:0000256" key="6">
    <source>
        <dbReference type="ARBA" id="ARBA00023136"/>
    </source>
</evidence>
<dbReference type="SUPFAM" id="SSF161098">
    <property type="entry name" value="MetI-like"/>
    <property type="match status" value="1"/>
</dbReference>
<dbReference type="Proteomes" id="UP001241748">
    <property type="component" value="Unassembled WGS sequence"/>
</dbReference>
<dbReference type="PANTHER" id="PTHR30193">
    <property type="entry name" value="ABC TRANSPORTER PERMEASE PROTEIN"/>
    <property type="match status" value="1"/>
</dbReference>
<dbReference type="CDD" id="cd06261">
    <property type="entry name" value="TM_PBP2"/>
    <property type="match status" value="1"/>
</dbReference>
<dbReference type="InterPro" id="IPR035906">
    <property type="entry name" value="MetI-like_sf"/>
</dbReference>
<evidence type="ECO:0000313" key="10">
    <source>
        <dbReference type="Proteomes" id="UP001241748"/>
    </source>
</evidence>
<reference evidence="9 10" key="1">
    <citation type="submission" date="2024-05" db="EMBL/GenBank/DDBJ databases">
        <authorList>
            <person name="Venkateswaran K."/>
        </authorList>
    </citation>
    <scope>NUCLEOTIDE SEQUENCE [LARGE SCALE GENOMIC DNA]</scope>
    <source>
        <strain evidence="9 10">179-C4-2-HS</strain>
    </source>
</reference>
<dbReference type="Gene3D" id="1.10.3720.10">
    <property type="entry name" value="MetI-like"/>
    <property type="match status" value="1"/>
</dbReference>
<feature type="transmembrane region" description="Helical" evidence="7">
    <location>
        <begin position="164"/>
        <end position="182"/>
    </location>
</feature>
<evidence type="ECO:0000256" key="7">
    <source>
        <dbReference type="RuleBase" id="RU363032"/>
    </source>
</evidence>
<evidence type="ECO:0000256" key="2">
    <source>
        <dbReference type="ARBA" id="ARBA00022448"/>
    </source>
</evidence>
<keyword evidence="3" id="KW-1003">Cell membrane</keyword>
<organism evidence="9 10">
    <name type="scientific">Neobacillus driksii</name>
    <dbReference type="NCBI Taxonomy" id="3035913"/>
    <lineage>
        <taxon>Bacteria</taxon>
        <taxon>Bacillati</taxon>
        <taxon>Bacillota</taxon>
        <taxon>Bacilli</taxon>
        <taxon>Bacillales</taxon>
        <taxon>Bacillaceae</taxon>
        <taxon>Neobacillus</taxon>
    </lineage>
</organism>
<dbReference type="RefSeq" id="WP_306074312.1">
    <property type="nucleotide sequence ID" value="NZ_JAROBZ020000001.1"/>
</dbReference>
<keyword evidence="6 7" id="KW-0472">Membrane</keyword>
<evidence type="ECO:0000256" key="3">
    <source>
        <dbReference type="ARBA" id="ARBA00022475"/>
    </source>
</evidence>
<accession>A0ABV4YRW8</accession>
<gene>
    <name evidence="9" type="ORF">P5G62_010790</name>
</gene>
<feature type="transmembrane region" description="Helical" evidence="7">
    <location>
        <begin position="104"/>
        <end position="124"/>
    </location>
</feature>
<keyword evidence="5 7" id="KW-1133">Transmembrane helix</keyword>
<protein>
    <submittedName>
        <fullName evidence="9">Sugar ABC transporter permease</fullName>
    </submittedName>
</protein>
<comment type="subcellular location">
    <subcellularLocation>
        <location evidence="1 7">Cell membrane</location>
        <topology evidence="1 7">Multi-pass membrane protein</topology>
    </subcellularLocation>
</comment>
<dbReference type="InterPro" id="IPR051393">
    <property type="entry name" value="ABC_transporter_permease"/>
</dbReference>
<proteinExistence type="inferred from homology"/>
<dbReference type="Pfam" id="PF00528">
    <property type="entry name" value="BPD_transp_1"/>
    <property type="match status" value="1"/>
</dbReference>
<evidence type="ECO:0000256" key="4">
    <source>
        <dbReference type="ARBA" id="ARBA00022692"/>
    </source>
</evidence>
<comment type="similarity">
    <text evidence="7">Belongs to the binding-protein-dependent transport system permease family.</text>
</comment>
<evidence type="ECO:0000256" key="5">
    <source>
        <dbReference type="ARBA" id="ARBA00022989"/>
    </source>
</evidence>
<name>A0ABV4YRW8_9BACI</name>
<feature type="transmembrane region" description="Helical" evidence="7">
    <location>
        <begin position="12"/>
        <end position="35"/>
    </location>
</feature>
<dbReference type="PANTHER" id="PTHR30193:SF37">
    <property type="entry name" value="INNER MEMBRANE ABC TRANSPORTER PERMEASE PROTEIN YCJO"/>
    <property type="match status" value="1"/>
</dbReference>
<dbReference type="EMBL" id="JAROBZ020000001">
    <property type="protein sequence ID" value="MFB3167595.1"/>
    <property type="molecule type" value="Genomic_DNA"/>
</dbReference>